<evidence type="ECO:0000256" key="5">
    <source>
        <dbReference type="ARBA" id="ARBA00022840"/>
    </source>
</evidence>
<protein>
    <submittedName>
        <fullName evidence="8">Carbohydrate kinase</fullName>
    </submittedName>
</protein>
<dbReference type="PROSITE" id="PS00584">
    <property type="entry name" value="PFKB_KINASES_2"/>
    <property type="match status" value="1"/>
</dbReference>
<evidence type="ECO:0000259" key="7">
    <source>
        <dbReference type="Pfam" id="PF00294"/>
    </source>
</evidence>
<dbReference type="GO" id="GO:0008865">
    <property type="term" value="F:fructokinase activity"/>
    <property type="evidence" value="ECO:0007669"/>
    <property type="project" value="UniProtKB-ARBA"/>
</dbReference>
<gene>
    <name evidence="8" type="ORF">MW046_04445</name>
</gene>
<dbReference type="Pfam" id="PF00294">
    <property type="entry name" value="PfkB"/>
    <property type="match status" value="1"/>
</dbReference>
<dbReference type="GO" id="GO:0005524">
    <property type="term" value="F:ATP binding"/>
    <property type="evidence" value="ECO:0007669"/>
    <property type="project" value="UniProtKB-KW"/>
</dbReference>
<dbReference type="KEGG" id="haad:MW046_04445"/>
<dbReference type="InterPro" id="IPR029056">
    <property type="entry name" value="Ribokinase-like"/>
</dbReference>
<dbReference type="Proteomes" id="UP000831768">
    <property type="component" value="Chromosome"/>
</dbReference>
<evidence type="ECO:0000256" key="3">
    <source>
        <dbReference type="ARBA" id="ARBA00022741"/>
    </source>
</evidence>
<dbReference type="InterPro" id="IPR011611">
    <property type="entry name" value="PfkB_dom"/>
</dbReference>
<dbReference type="InterPro" id="IPR002173">
    <property type="entry name" value="Carboh/pur_kinase_PfkB_CS"/>
</dbReference>
<evidence type="ECO:0000256" key="4">
    <source>
        <dbReference type="ARBA" id="ARBA00022777"/>
    </source>
</evidence>
<dbReference type="InterPro" id="IPR002139">
    <property type="entry name" value="Ribo/fructo_kinase"/>
</dbReference>
<keyword evidence="4 6" id="KW-0418">Kinase</keyword>
<dbReference type="PANTHER" id="PTHR43085">
    <property type="entry name" value="HEXOKINASE FAMILY MEMBER"/>
    <property type="match status" value="1"/>
</dbReference>
<name>A0A8U0A3N3_9EURY</name>
<feature type="domain" description="Carbohydrate kinase PfkB" evidence="7">
    <location>
        <begin position="4"/>
        <end position="301"/>
    </location>
</feature>
<dbReference type="PRINTS" id="PR00990">
    <property type="entry name" value="RIBOKINASE"/>
</dbReference>
<dbReference type="GeneID" id="71927270"/>
<proteinExistence type="inferred from homology"/>
<dbReference type="CDD" id="cd01167">
    <property type="entry name" value="bac_FRK"/>
    <property type="match status" value="1"/>
</dbReference>
<dbReference type="GO" id="GO:0006000">
    <property type="term" value="P:fructose metabolic process"/>
    <property type="evidence" value="ECO:0007669"/>
    <property type="project" value="UniProtKB-ARBA"/>
</dbReference>
<evidence type="ECO:0000256" key="6">
    <source>
        <dbReference type="RuleBase" id="RU003704"/>
    </source>
</evidence>
<accession>A0A8U0A3N3</accession>
<dbReference type="PANTHER" id="PTHR43085:SF1">
    <property type="entry name" value="PSEUDOURIDINE KINASE-RELATED"/>
    <property type="match status" value="1"/>
</dbReference>
<comment type="similarity">
    <text evidence="1 6">Belongs to the carbohydrate kinase PfkB family.</text>
</comment>
<organism evidence="8 9">
    <name type="scientific">Halocatena salina</name>
    <dbReference type="NCBI Taxonomy" id="2934340"/>
    <lineage>
        <taxon>Archaea</taxon>
        <taxon>Methanobacteriati</taxon>
        <taxon>Methanobacteriota</taxon>
        <taxon>Stenosarchaea group</taxon>
        <taxon>Halobacteria</taxon>
        <taxon>Halobacteriales</taxon>
        <taxon>Natronomonadaceae</taxon>
        <taxon>Halocatena</taxon>
    </lineage>
</organism>
<dbReference type="RefSeq" id="WP_247994363.1">
    <property type="nucleotide sequence ID" value="NZ_CP096019.1"/>
</dbReference>
<evidence type="ECO:0000256" key="1">
    <source>
        <dbReference type="ARBA" id="ARBA00010688"/>
    </source>
</evidence>
<keyword evidence="2 6" id="KW-0808">Transferase</keyword>
<dbReference type="Gene3D" id="3.40.1190.20">
    <property type="match status" value="1"/>
</dbReference>
<reference evidence="8" key="1">
    <citation type="submission" date="2022-04" db="EMBL/GenBank/DDBJ databases">
        <title>Halocatena sp. nov., isolated from a salt lake.</title>
        <authorList>
            <person name="Cui H.-L."/>
        </authorList>
    </citation>
    <scope>NUCLEOTIDE SEQUENCE</scope>
    <source>
        <strain evidence="8">AD-1</strain>
    </source>
</reference>
<keyword evidence="5" id="KW-0067">ATP-binding</keyword>
<dbReference type="SUPFAM" id="SSF53613">
    <property type="entry name" value="Ribokinase-like"/>
    <property type="match status" value="1"/>
</dbReference>
<dbReference type="EMBL" id="CP096019">
    <property type="protein sequence ID" value="UPM43702.1"/>
    <property type="molecule type" value="Genomic_DNA"/>
</dbReference>
<evidence type="ECO:0000256" key="2">
    <source>
        <dbReference type="ARBA" id="ARBA00022679"/>
    </source>
</evidence>
<dbReference type="InterPro" id="IPR050306">
    <property type="entry name" value="PfkB_Carbo_kinase"/>
</dbReference>
<dbReference type="PROSITE" id="PS00583">
    <property type="entry name" value="PFKB_KINASES_1"/>
    <property type="match status" value="1"/>
</dbReference>
<evidence type="ECO:0000313" key="9">
    <source>
        <dbReference type="Proteomes" id="UP000831768"/>
    </source>
</evidence>
<dbReference type="AlphaFoldDB" id="A0A8U0A3N3"/>
<sequence>MSRRILVAGETLIDLIPDAPDRFIRRAGGAPANVAVGLSRLGWPPWLWTRLGTDPMGEHLADVLAENDIPERFVERDPDGKTTLAIVSYDDAGDRSFTFYQDTAADTRFATGRVPDSALETVDWVVIGGIALTTEPSRTAILDLARRARTANCTVVFDPNTRPELSGPAFKRTVRDALKHTHLLKASTEDLRAIGFSGADPVSLARAACVESVHTVVVTLGAEGAVFVSRDAAPWGATTVTHPGYSVDAVDTTGAGDGFLAGLLTACVDGDRSPDELLDIATAAGGLTVTTAGAMTALPTRDRIETLRKTRD</sequence>
<keyword evidence="3" id="KW-0547">Nucleotide-binding</keyword>
<keyword evidence="9" id="KW-1185">Reference proteome</keyword>
<evidence type="ECO:0000313" key="8">
    <source>
        <dbReference type="EMBL" id="UPM43702.1"/>
    </source>
</evidence>